<reference evidence="1" key="1">
    <citation type="submission" date="2020-02" db="EMBL/GenBank/DDBJ databases">
        <authorList>
            <person name="Meier V. D."/>
        </authorList>
    </citation>
    <scope>NUCLEOTIDE SEQUENCE</scope>
    <source>
        <strain evidence="1">AVDCRST_MAG93</strain>
    </source>
</reference>
<proteinExistence type="predicted"/>
<protein>
    <submittedName>
        <fullName evidence="1">Uncharacterized protein</fullName>
    </submittedName>
</protein>
<feature type="non-terminal residue" evidence="1">
    <location>
        <position position="41"/>
    </location>
</feature>
<organism evidence="1">
    <name type="scientific">uncultured Chloroflexia bacterium</name>
    <dbReference type="NCBI Taxonomy" id="1672391"/>
    <lineage>
        <taxon>Bacteria</taxon>
        <taxon>Bacillati</taxon>
        <taxon>Chloroflexota</taxon>
        <taxon>Chloroflexia</taxon>
        <taxon>environmental samples</taxon>
    </lineage>
</organism>
<name>A0A6J4N7Z5_9CHLR</name>
<accession>A0A6J4N7Z5</accession>
<dbReference type="AlphaFoldDB" id="A0A6J4N7Z5"/>
<evidence type="ECO:0000313" key="1">
    <source>
        <dbReference type="EMBL" id="CAA9380488.1"/>
    </source>
</evidence>
<feature type="non-terminal residue" evidence="1">
    <location>
        <position position="1"/>
    </location>
</feature>
<gene>
    <name evidence="1" type="ORF">AVDCRST_MAG93-9137</name>
</gene>
<dbReference type="EMBL" id="CADCTR010003064">
    <property type="protein sequence ID" value="CAA9380488.1"/>
    <property type="molecule type" value="Genomic_DNA"/>
</dbReference>
<sequence length="41" mass="4594">GGSRSPSQRSPKGKPWATAAPRFAPCWRSLGVWRGWRWGVI</sequence>